<reference evidence="1 2" key="1">
    <citation type="journal article" date="2023" name="Plants (Basel)">
        <title>Bridging the Gap: Combining Genomics and Transcriptomics Approaches to Understand Stylosanthes scabra, an Orphan Legume from the Brazilian Caatinga.</title>
        <authorList>
            <person name="Ferreira-Neto J.R.C."/>
            <person name="da Silva M.D."/>
            <person name="Binneck E."/>
            <person name="de Melo N.F."/>
            <person name="da Silva R.H."/>
            <person name="de Melo A.L.T.M."/>
            <person name="Pandolfi V."/>
            <person name="Bustamante F.O."/>
            <person name="Brasileiro-Vidal A.C."/>
            <person name="Benko-Iseppon A.M."/>
        </authorList>
    </citation>
    <scope>NUCLEOTIDE SEQUENCE [LARGE SCALE GENOMIC DNA]</scope>
    <source>
        <tissue evidence="1">Leaves</tissue>
    </source>
</reference>
<comment type="caution">
    <text evidence="1">The sequence shown here is derived from an EMBL/GenBank/DDBJ whole genome shotgun (WGS) entry which is preliminary data.</text>
</comment>
<name>A0ABU6V636_9FABA</name>
<sequence length="72" mass="8092">MADSKCGLGEVAVALEWIVRGCAILTDRFVEWERRNDSVRGRRDLTGLFAAEFVCVCTVFDVVNKVARTVRD</sequence>
<evidence type="ECO:0000313" key="1">
    <source>
        <dbReference type="EMBL" id="MED6168857.1"/>
    </source>
</evidence>
<keyword evidence="2" id="KW-1185">Reference proteome</keyword>
<gene>
    <name evidence="1" type="ORF">PIB30_015691</name>
</gene>
<organism evidence="1 2">
    <name type="scientific">Stylosanthes scabra</name>
    <dbReference type="NCBI Taxonomy" id="79078"/>
    <lineage>
        <taxon>Eukaryota</taxon>
        <taxon>Viridiplantae</taxon>
        <taxon>Streptophyta</taxon>
        <taxon>Embryophyta</taxon>
        <taxon>Tracheophyta</taxon>
        <taxon>Spermatophyta</taxon>
        <taxon>Magnoliopsida</taxon>
        <taxon>eudicotyledons</taxon>
        <taxon>Gunneridae</taxon>
        <taxon>Pentapetalae</taxon>
        <taxon>rosids</taxon>
        <taxon>fabids</taxon>
        <taxon>Fabales</taxon>
        <taxon>Fabaceae</taxon>
        <taxon>Papilionoideae</taxon>
        <taxon>50 kb inversion clade</taxon>
        <taxon>dalbergioids sensu lato</taxon>
        <taxon>Dalbergieae</taxon>
        <taxon>Pterocarpus clade</taxon>
        <taxon>Stylosanthes</taxon>
    </lineage>
</organism>
<protein>
    <submittedName>
        <fullName evidence="1">Uncharacterized protein</fullName>
    </submittedName>
</protein>
<evidence type="ECO:0000313" key="2">
    <source>
        <dbReference type="Proteomes" id="UP001341840"/>
    </source>
</evidence>
<dbReference type="EMBL" id="JASCZI010151078">
    <property type="protein sequence ID" value="MED6168857.1"/>
    <property type="molecule type" value="Genomic_DNA"/>
</dbReference>
<proteinExistence type="predicted"/>
<dbReference type="Proteomes" id="UP001341840">
    <property type="component" value="Unassembled WGS sequence"/>
</dbReference>
<accession>A0ABU6V636</accession>